<organism evidence="1 2">
    <name type="scientific">Acinetobacter bereziniae</name>
    <name type="common">Acinetobacter genomosp. 10</name>
    <dbReference type="NCBI Taxonomy" id="106648"/>
    <lineage>
        <taxon>Bacteria</taxon>
        <taxon>Pseudomonadati</taxon>
        <taxon>Pseudomonadota</taxon>
        <taxon>Gammaproteobacteria</taxon>
        <taxon>Moraxellales</taxon>
        <taxon>Moraxellaceae</taxon>
        <taxon>Acinetobacter</taxon>
    </lineage>
</organism>
<gene>
    <name evidence="1" type="ORF">GAK29_02192</name>
</gene>
<name>A0A833PGB7_ACIBZ</name>
<dbReference type="Proteomes" id="UP000490535">
    <property type="component" value="Unassembled WGS sequence"/>
</dbReference>
<sequence>MDINKEILNEIERFEQCGTHLDVESFVSNLKEILSTPDGFVLVLKQPTNGIILKGCREVADCTSTEEMERAYKAMIEAQTQIKEFKNALLKEATPEVLNAPARVGGVVFREGVKWKTVIESAQRLYEQSKSEIKPIVSPADMLKIASGELVLMPKELPEEIAKSMALERVEMHRSETDPTWIKISEDAYKGQLQRKKLELRRDYKAMIEAQEQSHD</sequence>
<comment type="caution">
    <text evidence="1">The sequence shown here is derived from an EMBL/GenBank/DDBJ whole genome shotgun (WGS) entry which is preliminary data.</text>
</comment>
<evidence type="ECO:0000313" key="2">
    <source>
        <dbReference type="Proteomes" id="UP000490535"/>
    </source>
</evidence>
<reference evidence="2" key="1">
    <citation type="journal article" date="2020" name="MBio">
        <title>Horizontal gene transfer to a defensive symbiont with a reduced genome amongst a multipartite beetle microbiome.</title>
        <authorList>
            <person name="Waterworth S.C."/>
            <person name="Florez L.V."/>
            <person name="Rees E.R."/>
            <person name="Hertweck C."/>
            <person name="Kaltenpoth M."/>
            <person name="Kwan J.C."/>
        </authorList>
    </citation>
    <scope>NUCLEOTIDE SEQUENCE [LARGE SCALE GENOMIC DNA]</scope>
</reference>
<dbReference type="AlphaFoldDB" id="A0A833PGB7"/>
<evidence type="ECO:0000313" key="1">
    <source>
        <dbReference type="EMBL" id="KAF1025023.1"/>
    </source>
</evidence>
<proteinExistence type="predicted"/>
<accession>A0A833PGB7</accession>
<protein>
    <submittedName>
        <fullName evidence="1">Uncharacterized protein</fullName>
    </submittedName>
</protein>
<dbReference type="EMBL" id="WNDP01000048">
    <property type="protein sequence ID" value="KAF1025023.1"/>
    <property type="molecule type" value="Genomic_DNA"/>
</dbReference>